<evidence type="ECO:0000313" key="1">
    <source>
        <dbReference type="EMBL" id="KAK1283816.1"/>
    </source>
</evidence>
<organism evidence="1 2">
    <name type="scientific">Acorus calamus</name>
    <name type="common">Sweet flag</name>
    <dbReference type="NCBI Taxonomy" id="4465"/>
    <lineage>
        <taxon>Eukaryota</taxon>
        <taxon>Viridiplantae</taxon>
        <taxon>Streptophyta</taxon>
        <taxon>Embryophyta</taxon>
        <taxon>Tracheophyta</taxon>
        <taxon>Spermatophyta</taxon>
        <taxon>Magnoliopsida</taxon>
        <taxon>Liliopsida</taxon>
        <taxon>Acoraceae</taxon>
        <taxon>Acorus</taxon>
    </lineage>
</organism>
<reference evidence="1" key="2">
    <citation type="submission" date="2023-06" db="EMBL/GenBank/DDBJ databases">
        <authorList>
            <person name="Ma L."/>
            <person name="Liu K.-W."/>
            <person name="Li Z."/>
            <person name="Hsiao Y.-Y."/>
            <person name="Qi Y."/>
            <person name="Fu T."/>
            <person name="Tang G."/>
            <person name="Zhang D."/>
            <person name="Sun W.-H."/>
            <person name="Liu D.-K."/>
            <person name="Li Y."/>
            <person name="Chen G.-Z."/>
            <person name="Liu X.-D."/>
            <person name="Liao X.-Y."/>
            <person name="Jiang Y.-T."/>
            <person name="Yu X."/>
            <person name="Hao Y."/>
            <person name="Huang J."/>
            <person name="Zhao X.-W."/>
            <person name="Ke S."/>
            <person name="Chen Y.-Y."/>
            <person name="Wu W.-L."/>
            <person name="Hsu J.-L."/>
            <person name="Lin Y.-F."/>
            <person name="Huang M.-D."/>
            <person name="Li C.-Y."/>
            <person name="Huang L."/>
            <person name="Wang Z.-W."/>
            <person name="Zhao X."/>
            <person name="Zhong W.-Y."/>
            <person name="Peng D.-H."/>
            <person name="Ahmad S."/>
            <person name="Lan S."/>
            <person name="Zhang J.-S."/>
            <person name="Tsai W.-C."/>
            <person name="Van De Peer Y."/>
            <person name="Liu Z.-J."/>
        </authorList>
    </citation>
    <scope>NUCLEOTIDE SEQUENCE</scope>
    <source>
        <strain evidence="1">CP</strain>
        <tissue evidence="1">Leaves</tissue>
    </source>
</reference>
<dbReference type="AlphaFoldDB" id="A0AAV9C5Y2"/>
<keyword evidence="2" id="KW-1185">Reference proteome</keyword>
<protein>
    <recommendedName>
        <fullName evidence="3">F-box associated domain-containing protein</fullName>
    </recommendedName>
</protein>
<dbReference type="EMBL" id="JAUJYO010000021">
    <property type="protein sequence ID" value="KAK1283816.1"/>
    <property type="molecule type" value="Genomic_DNA"/>
</dbReference>
<sequence>MTEFDIWMSMDNGGIEWTKVYSFNADLRFRGLWSVCSVSAVLGSDDLKRLVLHAEVVEGDGEMRVVWVLCERDVFHMIELSDKRRWSMELKFSMGYLPRLVKEHVDSLISWHA</sequence>
<reference evidence="1" key="1">
    <citation type="journal article" date="2023" name="Nat. Commun.">
        <title>Diploid and tetraploid genomes of Acorus and the evolution of monocots.</title>
        <authorList>
            <person name="Ma L."/>
            <person name="Liu K.W."/>
            <person name="Li Z."/>
            <person name="Hsiao Y.Y."/>
            <person name="Qi Y."/>
            <person name="Fu T."/>
            <person name="Tang G.D."/>
            <person name="Zhang D."/>
            <person name="Sun W.H."/>
            <person name="Liu D.K."/>
            <person name="Li Y."/>
            <person name="Chen G.Z."/>
            <person name="Liu X.D."/>
            <person name="Liao X.Y."/>
            <person name="Jiang Y.T."/>
            <person name="Yu X."/>
            <person name="Hao Y."/>
            <person name="Huang J."/>
            <person name="Zhao X.W."/>
            <person name="Ke S."/>
            <person name="Chen Y.Y."/>
            <person name="Wu W.L."/>
            <person name="Hsu J.L."/>
            <person name="Lin Y.F."/>
            <person name="Huang M.D."/>
            <person name="Li C.Y."/>
            <person name="Huang L."/>
            <person name="Wang Z.W."/>
            <person name="Zhao X."/>
            <person name="Zhong W.Y."/>
            <person name="Peng D.H."/>
            <person name="Ahmad S."/>
            <person name="Lan S."/>
            <person name="Zhang J.S."/>
            <person name="Tsai W.C."/>
            <person name="Van de Peer Y."/>
            <person name="Liu Z.J."/>
        </authorList>
    </citation>
    <scope>NUCLEOTIDE SEQUENCE</scope>
    <source>
        <strain evidence="1">CP</strain>
    </source>
</reference>
<comment type="caution">
    <text evidence="1">The sequence shown here is derived from an EMBL/GenBank/DDBJ whole genome shotgun (WGS) entry which is preliminary data.</text>
</comment>
<dbReference type="Proteomes" id="UP001180020">
    <property type="component" value="Unassembled WGS sequence"/>
</dbReference>
<proteinExistence type="predicted"/>
<evidence type="ECO:0000313" key="2">
    <source>
        <dbReference type="Proteomes" id="UP001180020"/>
    </source>
</evidence>
<accession>A0AAV9C5Y2</accession>
<name>A0AAV9C5Y2_ACOCL</name>
<evidence type="ECO:0008006" key="3">
    <source>
        <dbReference type="Google" id="ProtNLM"/>
    </source>
</evidence>
<gene>
    <name evidence="1" type="ORF">QJS10_CPB21g00555</name>
</gene>